<evidence type="ECO:0000313" key="12">
    <source>
        <dbReference type="Proteomes" id="UP001374579"/>
    </source>
</evidence>
<comment type="caution">
    <text evidence="11">The sequence shown here is derived from an EMBL/GenBank/DDBJ whole genome shotgun (WGS) entry which is preliminary data.</text>
</comment>
<dbReference type="GO" id="GO:0030496">
    <property type="term" value="C:midbody"/>
    <property type="evidence" value="ECO:0007669"/>
    <property type="project" value="UniProtKB-SubCell"/>
</dbReference>
<feature type="region of interest" description="Disordered" evidence="9">
    <location>
        <begin position="141"/>
        <end position="174"/>
    </location>
</feature>
<accession>A0AAN9B2Y9</accession>
<evidence type="ECO:0000313" key="11">
    <source>
        <dbReference type="EMBL" id="KAK7097972.1"/>
    </source>
</evidence>
<feature type="domain" description="Centrosomal CEP44" evidence="10">
    <location>
        <begin position="6"/>
        <end position="123"/>
    </location>
</feature>
<dbReference type="InterPro" id="IPR033603">
    <property type="entry name" value="CEP44"/>
</dbReference>
<evidence type="ECO:0000256" key="4">
    <source>
        <dbReference type="ARBA" id="ARBA00014053"/>
    </source>
</evidence>
<dbReference type="InterPro" id="IPR029157">
    <property type="entry name" value="CEP44_CC"/>
</dbReference>
<feature type="compositionally biased region" description="Basic and acidic residues" evidence="9">
    <location>
        <begin position="481"/>
        <end position="491"/>
    </location>
</feature>
<feature type="region of interest" description="Disordered" evidence="9">
    <location>
        <begin position="461"/>
        <end position="510"/>
    </location>
</feature>
<organism evidence="11 12">
    <name type="scientific">Littorina saxatilis</name>
    <dbReference type="NCBI Taxonomy" id="31220"/>
    <lineage>
        <taxon>Eukaryota</taxon>
        <taxon>Metazoa</taxon>
        <taxon>Spiralia</taxon>
        <taxon>Lophotrochozoa</taxon>
        <taxon>Mollusca</taxon>
        <taxon>Gastropoda</taxon>
        <taxon>Caenogastropoda</taxon>
        <taxon>Littorinimorpha</taxon>
        <taxon>Littorinoidea</taxon>
        <taxon>Littorinidae</taxon>
        <taxon>Littorina</taxon>
    </lineage>
</organism>
<dbReference type="EMBL" id="JBAMIC010000013">
    <property type="protein sequence ID" value="KAK7097972.1"/>
    <property type="molecule type" value="Genomic_DNA"/>
</dbReference>
<evidence type="ECO:0000256" key="9">
    <source>
        <dbReference type="SAM" id="MobiDB-lite"/>
    </source>
</evidence>
<evidence type="ECO:0000256" key="2">
    <source>
        <dbReference type="ARBA" id="ARBA00004214"/>
    </source>
</evidence>
<evidence type="ECO:0000256" key="3">
    <source>
        <dbReference type="ARBA" id="ARBA00004647"/>
    </source>
</evidence>
<keyword evidence="12" id="KW-1185">Reference proteome</keyword>
<dbReference type="Proteomes" id="UP001374579">
    <property type="component" value="Unassembled WGS sequence"/>
</dbReference>
<evidence type="ECO:0000256" key="1">
    <source>
        <dbReference type="ARBA" id="ARBA00004114"/>
    </source>
</evidence>
<gene>
    <name evidence="11" type="ORF">V1264_004871</name>
</gene>
<dbReference type="GO" id="GO:0000922">
    <property type="term" value="C:spindle pole"/>
    <property type="evidence" value="ECO:0007669"/>
    <property type="project" value="UniProtKB-SubCell"/>
</dbReference>
<comment type="function">
    <text evidence="8">Centriole-enriched microtubule-binding protein involved in centriole biogenesis. In collaboration with CEP295 and POC1B, is required for the centriole-to-centrosome conversion by ensuring the formation of bona fide centriole wall. Functions as a linker component that maintains centrosome cohesion. Associates with CROCC and regulates its stability and localization to the centrosome.</text>
</comment>
<dbReference type="GO" id="GO:0007099">
    <property type="term" value="P:centriole replication"/>
    <property type="evidence" value="ECO:0007669"/>
    <property type="project" value="TreeGrafter"/>
</dbReference>
<proteinExistence type="predicted"/>
<evidence type="ECO:0000256" key="5">
    <source>
        <dbReference type="ARBA" id="ARBA00022490"/>
    </source>
</evidence>
<dbReference type="GO" id="GO:0010457">
    <property type="term" value="P:centriole-centriole cohesion"/>
    <property type="evidence" value="ECO:0007669"/>
    <property type="project" value="TreeGrafter"/>
</dbReference>
<feature type="region of interest" description="Disordered" evidence="9">
    <location>
        <begin position="190"/>
        <end position="235"/>
    </location>
</feature>
<protein>
    <recommendedName>
        <fullName evidence="4">Centrosomal protein of 44 kDa</fullName>
    </recommendedName>
</protein>
<evidence type="ECO:0000256" key="6">
    <source>
        <dbReference type="ARBA" id="ARBA00023054"/>
    </source>
</evidence>
<evidence type="ECO:0000256" key="7">
    <source>
        <dbReference type="ARBA" id="ARBA00023212"/>
    </source>
</evidence>
<dbReference type="PANTHER" id="PTHR31477">
    <property type="entry name" value="CENTROSOMAL PROTEIN OF 44 KDA"/>
    <property type="match status" value="1"/>
</dbReference>
<evidence type="ECO:0000259" key="10">
    <source>
        <dbReference type="Pfam" id="PF15007"/>
    </source>
</evidence>
<dbReference type="GO" id="GO:0005814">
    <property type="term" value="C:centriole"/>
    <property type="evidence" value="ECO:0007669"/>
    <property type="project" value="UniProtKB-SubCell"/>
</dbReference>
<dbReference type="AlphaFoldDB" id="A0AAN9B2Y9"/>
<dbReference type="Pfam" id="PF15007">
    <property type="entry name" value="CEP44"/>
    <property type="match status" value="1"/>
</dbReference>
<feature type="compositionally biased region" description="Basic and acidic residues" evidence="9">
    <location>
        <begin position="200"/>
        <end position="231"/>
    </location>
</feature>
<evidence type="ECO:0000256" key="8">
    <source>
        <dbReference type="ARBA" id="ARBA00046235"/>
    </source>
</evidence>
<feature type="compositionally biased region" description="Basic and acidic residues" evidence="9">
    <location>
        <begin position="144"/>
        <end position="153"/>
    </location>
</feature>
<keyword evidence="5" id="KW-0963">Cytoplasm</keyword>
<feature type="compositionally biased region" description="Polar residues" evidence="9">
    <location>
        <begin position="461"/>
        <end position="473"/>
    </location>
</feature>
<keyword evidence="7" id="KW-0206">Cytoskeleton</keyword>
<keyword evidence="6" id="KW-0175">Coiled coil</keyword>
<name>A0AAN9B2Y9_9CAEN</name>
<sequence length="542" mass="60117">MVSIGDIKNNLRILQSEARQMKYQGEFELEGLVKGNPQSLLPLYNYLFTNYCSEFTVEVMNLLSDGLSMKADVRFMESVYKICRDMFGYKPPMTKEQFFTANSFAERKVIMCFEVMRLVKERCRYLGPRNPTNPNIKVQSVVDTGRHSKRTSECELVTSEPSENSLKNRKSSTALLGLSEKEGWQVKLGYLRPAAGPEGEEGRRSGRTSREEGRMSRESGRVSRESERVSRDGYAGRMLKEEAAIAQTLRELSPPEAHSRKSKAEVVDMPSDCCAGRRTAESGHTRISDMLAKSHDHSSDWDPSEAVECILSKVRDLPAQLTNFMKAVEGRLQKIEERLDLVEVKAVHVNYTEGSNAVPGKWKQDLDTVQSRLLLLENRVMLCENRSAPRTASSDHPKLVGDKTTELSAASPFVSLERGGDSFSGSMLHNFSPIRKGDGDVNQYSNNDTITSVADVEKRLSSTPNMSGNTLSLVPTGGGRQGREAAWRKGDAATGADGDGGDVTAPCENLDTSTLQQVERIKSLFKTTQRLLPTGSQSSRDS</sequence>
<reference evidence="11 12" key="1">
    <citation type="submission" date="2024-02" db="EMBL/GenBank/DDBJ databases">
        <title>Chromosome-scale genome assembly of the rough periwinkle Littorina saxatilis.</title>
        <authorList>
            <person name="De Jode A."/>
            <person name="Faria R."/>
            <person name="Formenti G."/>
            <person name="Sims Y."/>
            <person name="Smith T.P."/>
            <person name="Tracey A."/>
            <person name="Wood J.M.D."/>
            <person name="Zagrodzka Z.B."/>
            <person name="Johannesson K."/>
            <person name="Butlin R.K."/>
            <person name="Leder E.H."/>
        </authorList>
    </citation>
    <scope>NUCLEOTIDE SEQUENCE [LARGE SCALE GENOMIC DNA]</scope>
    <source>
        <strain evidence="11">Snail1</strain>
        <tissue evidence="11">Muscle</tissue>
    </source>
</reference>
<comment type="subcellular location">
    <subcellularLocation>
        <location evidence="1">Cytoplasm</location>
        <location evidence="1">Cytoskeleton</location>
        <location evidence="1">Microtubule organizing center</location>
        <location evidence="1">Centrosome</location>
        <location evidence="1">Centriole</location>
    </subcellularLocation>
    <subcellularLocation>
        <location evidence="3">Cytoplasm</location>
        <location evidence="3">Cytoskeleton</location>
        <location evidence="3">Spindle pole</location>
    </subcellularLocation>
    <subcellularLocation>
        <location evidence="2">Midbody</location>
    </subcellularLocation>
</comment>
<dbReference type="PANTHER" id="PTHR31477:SF1">
    <property type="entry name" value="CENTROSOMAL PROTEIN OF 44 KDA"/>
    <property type="match status" value="1"/>
</dbReference>
<dbReference type="GO" id="GO:0005813">
    <property type="term" value="C:centrosome"/>
    <property type="evidence" value="ECO:0007669"/>
    <property type="project" value="TreeGrafter"/>
</dbReference>